<feature type="transmembrane region" description="Helical" evidence="8">
    <location>
        <begin position="55"/>
        <end position="77"/>
    </location>
</feature>
<evidence type="ECO:0000256" key="2">
    <source>
        <dbReference type="ARBA" id="ARBA00022448"/>
    </source>
</evidence>
<feature type="transmembrane region" description="Helical" evidence="8">
    <location>
        <begin position="148"/>
        <end position="167"/>
    </location>
</feature>
<feature type="transmembrane region" description="Helical" evidence="8">
    <location>
        <begin position="119"/>
        <end position="136"/>
    </location>
</feature>
<evidence type="ECO:0000256" key="6">
    <source>
        <dbReference type="ARBA" id="ARBA00023136"/>
    </source>
</evidence>
<evidence type="ECO:0000313" key="11">
    <source>
        <dbReference type="Proteomes" id="UP000001219"/>
    </source>
</evidence>
<dbReference type="InterPro" id="IPR020846">
    <property type="entry name" value="MFS_dom"/>
</dbReference>
<dbReference type="SUPFAM" id="SSF103473">
    <property type="entry name" value="MFS general substrate transporter"/>
    <property type="match status" value="1"/>
</dbReference>
<dbReference type="Proteomes" id="UP000001219">
    <property type="component" value="Chromosome"/>
</dbReference>
<dbReference type="Gene3D" id="1.20.1250.20">
    <property type="entry name" value="MFS general substrate transporter like domains"/>
    <property type="match status" value="1"/>
</dbReference>
<evidence type="ECO:0000256" key="1">
    <source>
        <dbReference type="ARBA" id="ARBA00004651"/>
    </source>
</evidence>
<evidence type="ECO:0000256" key="4">
    <source>
        <dbReference type="ARBA" id="ARBA00022692"/>
    </source>
</evidence>
<feature type="compositionally biased region" description="Low complexity" evidence="7">
    <location>
        <begin position="435"/>
        <end position="447"/>
    </location>
</feature>
<name>D0L8G5_GORB4</name>
<dbReference type="CDD" id="cd17321">
    <property type="entry name" value="MFS_MMR_MDR_like"/>
    <property type="match status" value="1"/>
</dbReference>
<keyword evidence="2" id="KW-0813">Transport</keyword>
<feature type="transmembrane region" description="Helical" evidence="8">
    <location>
        <begin position="204"/>
        <end position="227"/>
    </location>
</feature>
<accession>D0L8G5</accession>
<gene>
    <name evidence="10" type="ordered locus">Gbro_4798</name>
</gene>
<dbReference type="InterPro" id="IPR004638">
    <property type="entry name" value="EmrB-like"/>
</dbReference>
<dbReference type="eggNOG" id="COG0477">
    <property type="taxonomic scope" value="Bacteria"/>
</dbReference>
<feature type="transmembrane region" description="Helical" evidence="8">
    <location>
        <begin position="337"/>
        <end position="355"/>
    </location>
</feature>
<dbReference type="Pfam" id="PF07690">
    <property type="entry name" value="MFS_1"/>
    <property type="match status" value="1"/>
</dbReference>
<comment type="subcellular location">
    <subcellularLocation>
        <location evidence="1">Cell membrane</location>
        <topology evidence="1">Multi-pass membrane protein</topology>
    </subcellularLocation>
</comment>
<feature type="transmembrane region" description="Helical" evidence="8">
    <location>
        <begin position="89"/>
        <end position="107"/>
    </location>
</feature>
<keyword evidence="6 8" id="KW-0472">Membrane</keyword>
<dbReference type="NCBIfam" id="TIGR00711">
    <property type="entry name" value="efflux_EmrB"/>
    <property type="match status" value="1"/>
</dbReference>
<feature type="transmembrane region" description="Helical" evidence="8">
    <location>
        <begin position="247"/>
        <end position="271"/>
    </location>
</feature>
<dbReference type="PANTHER" id="PTHR42718">
    <property type="entry name" value="MAJOR FACILITATOR SUPERFAMILY MULTIDRUG TRANSPORTER MFSC"/>
    <property type="match status" value="1"/>
</dbReference>
<feature type="domain" description="Major facilitator superfamily (MFS) profile" evidence="9">
    <location>
        <begin position="1"/>
        <end position="428"/>
    </location>
</feature>
<dbReference type="Gene3D" id="1.20.1720.10">
    <property type="entry name" value="Multidrug resistance protein D"/>
    <property type="match status" value="1"/>
</dbReference>
<evidence type="ECO:0000256" key="7">
    <source>
        <dbReference type="SAM" id="MobiDB-lite"/>
    </source>
</evidence>
<dbReference type="PANTHER" id="PTHR42718:SF49">
    <property type="entry name" value="EXPORT PROTEIN"/>
    <property type="match status" value="1"/>
</dbReference>
<feature type="transmembrane region" description="Helical" evidence="8">
    <location>
        <begin position="314"/>
        <end position="331"/>
    </location>
</feature>
<evidence type="ECO:0000256" key="8">
    <source>
        <dbReference type="SAM" id="Phobius"/>
    </source>
</evidence>
<organism evidence="10 11">
    <name type="scientific">Gordonia bronchialis (strain ATCC 25592 / DSM 43247 / BCRC 13721 / JCM 3198 / KCTC 3076 / NBRC 16047 / NCTC 10667)</name>
    <name type="common">Rhodococcus bronchialis</name>
    <dbReference type="NCBI Taxonomy" id="526226"/>
    <lineage>
        <taxon>Bacteria</taxon>
        <taxon>Bacillati</taxon>
        <taxon>Actinomycetota</taxon>
        <taxon>Actinomycetes</taxon>
        <taxon>Mycobacteriales</taxon>
        <taxon>Gordoniaceae</taxon>
        <taxon>Gordonia</taxon>
    </lineage>
</organism>
<dbReference type="InterPro" id="IPR011701">
    <property type="entry name" value="MFS"/>
</dbReference>
<evidence type="ECO:0000256" key="3">
    <source>
        <dbReference type="ARBA" id="ARBA00022475"/>
    </source>
</evidence>
<dbReference type="PROSITE" id="PS50850">
    <property type="entry name" value="MFS"/>
    <property type="match status" value="1"/>
</dbReference>
<feature type="transmembrane region" description="Helical" evidence="8">
    <location>
        <begin position="179"/>
        <end position="198"/>
    </location>
</feature>
<keyword evidence="3" id="KW-1003">Cell membrane</keyword>
<dbReference type="HOGENOM" id="CLU_000960_28_3_11"/>
<evidence type="ECO:0000256" key="5">
    <source>
        <dbReference type="ARBA" id="ARBA00022989"/>
    </source>
</evidence>
<dbReference type="GO" id="GO:0005886">
    <property type="term" value="C:plasma membrane"/>
    <property type="evidence" value="ECO:0007669"/>
    <property type="project" value="UniProtKB-SubCell"/>
</dbReference>
<keyword evidence="4 8" id="KW-0812">Transmembrane</keyword>
<dbReference type="InterPro" id="IPR036259">
    <property type="entry name" value="MFS_trans_sf"/>
</dbReference>
<keyword evidence="5 8" id="KW-1133">Transmembrane helix</keyword>
<feature type="transmembrane region" description="Helical" evidence="8">
    <location>
        <begin position="283"/>
        <end position="302"/>
    </location>
</feature>
<feature type="transmembrane region" description="Helical" evidence="8">
    <location>
        <begin position="29"/>
        <end position="48"/>
    </location>
</feature>
<reference evidence="11" key="1">
    <citation type="submission" date="2009-10" db="EMBL/GenBank/DDBJ databases">
        <title>The complete chromosome of Gordonia bronchialis DSM 43247.</title>
        <authorList>
            <consortium name="US DOE Joint Genome Institute (JGI-PGF)"/>
            <person name="Lucas S."/>
            <person name="Copeland A."/>
            <person name="Lapidus A."/>
            <person name="Glavina del Rio T."/>
            <person name="Dalin E."/>
            <person name="Tice H."/>
            <person name="Bruce D."/>
            <person name="Goodwin L."/>
            <person name="Pitluck S."/>
            <person name="Kyrpides N."/>
            <person name="Mavromatis K."/>
            <person name="Ivanova N."/>
            <person name="Ovchinnikova G."/>
            <person name="Saunders E."/>
            <person name="Brettin T."/>
            <person name="Detter J.C."/>
            <person name="Han C."/>
            <person name="Larimer F."/>
            <person name="Land M."/>
            <person name="Hauser L."/>
            <person name="Markowitz V."/>
            <person name="Cheng J.-F."/>
            <person name="Hugenholtz P."/>
            <person name="Woyke T."/>
            <person name="Wu D."/>
            <person name="Jando M."/>
            <person name="Schneider S."/>
            <person name="Goeker M."/>
            <person name="Klenk H.-P."/>
            <person name="Eisen J.A."/>
        </authorList>
    </citation>
    <scope>NUCLEOTIDE SEQUENCE [LARGE SCALE GENOMIC DNA]</scope>
    <source>
        <strain evidence="11">ATCC 25592 / DSM 43247 / BCRC 13721 / JCM 3198 / KCTC 3076 / NBRC 16047 / NCTC 10667</strain>
    </source>
</reference>
<evidence type="ECO:0000259" key="9">
    <source>
        <dbReference type="PROSITE" id="PS50850"/>
    </source>
</evidence>
<proteinExistence type="predicted"/>
<evidence type="ECO:0000313" key="10">
    <source>
        <dbReference type="EMBL" id="ACY23913.1"/>
    </source>
</evidence>
<dbReference type="EMBL" id="CP001802">
    <property type="protein sequence ID" value="ACY23913.1"/>
    <property type="molecule type" value="Genomic_DNA"/>
</dbReference>
<protein>
    <submittedName>
        <fullName evidence="10">Drug resistance transporter, EmrB/QacA subfamily</fullName>
    </submittedName>
</protein>
<reference evidence="10 11" key="2">
    <citation type="journal article" date="2010" name="Stand. Genomic Sci.">
        <title>Complete genome sequence of Gordonia bronchialis type strain (3410).</title>
        <authorList>
            <person name="Ivanova N."/>
            <person name="Sikorski J."/>
            <person name="Jando M."/>
            <person name="Lapidus A."/>
            <person name="Nolan M."/>
            <person name="Lucas S."/>
            <person name="Del Rio T.G."/>
            <person name="Tice H."/>
            <person name="Copeland A."/>
            <person name="Cheng J.F."/>
            <person name="Chen F."/>
            <person name="Bruce D."/>
            <person name="Goodwin L."/>
            <person name="Pitluck S."/>
            <person name="Mavromatis K."/>
            <person name="Ovchinnikova G."/>
            <person name="Pati A."/>
            <person name="Chen A."/>
            <person name="Palaniappan K."/>
            <person name="Land M."/>
            <person name="Hauser L."/>
            <person name="Chang Y.J."/>
            <person name="Jeffries C.D."/>
            <person name="Chain P."/>
            <person name="Saunders E."/>
            <person name="Han C."/>
            <person name="Detter J.C."/>
            <person name="Brettin T."/>
            <person name="Rohde M."/>
            <person name="Goker M."/>
            <person name="Bristow J."/>
            <person name="Eisen J.A."/>
            <person name="Markowitz V."/>
            <person name="Hugenholtz P."/>
            <person name="Klenk H.P."/>
            <person name="Kyrpides N.C."/>
        </authorList>
    </citation>
    <scope>NUCLEOTIDE SEQUENCE [LARGE SCALE GENOMIC DNA]</scope>
    <source>
        <strain evidence="11">ATCC 25592 / DSM 43247 / BCRC 13721 / JCM 3198 / KCTC 3076 / NBRC 16047 / NCTC 10667</strain>
    </source>
</reference>
<keyword evidence="11" id="KW-1185">Reference proteome</keyword>
<feature type="region of interest" description="Disordered" evidence="7">
    <location>
        <begin position="408"/>
        <end position="471"/>
    </location>
</feature>
<sequence length="518" mass="54567">MIMLDQTVVTVALPSMTHDLGLSSSGQQWVVNAYVLAMAACVALGGKLGDRLGPVTCFCLGVVTFFAASVFCGLAPGGGGETWILSARAAQGVGAALMMPVSAKIVMEAFPITERGRAMAVYAGVSQIFLAVGPLIGGALTEWISWRAVFWLNVPVGLLALVLVAIAKPDNSRDRAARVSLRGAAMLVTGLLLTVLAIQQGSTWHWTAPATLASLIVGVLILGVFVLTQWRSATPLVAVRLLARRAFTANLVTLGLVRFSLLATILFATLYLQDLLHMSPMKAGAAVLPLILPITVAAQLGGRWYDRRGNRPPVITGLAIATIGMACWSVALPHLDYVLQVPGMIITGFGLGLVFSPTNTDALSRVSAAERSQASGLVQTIRQLGGTLGVAVIGSIVLGVEHQVTRTPIPQHGATRSRSASGWRPPSSVWRSHAPSCCSRRSGSPCPAMSRRSPRCDGVRRSGHGTARPWDRHGRAGFWKGAVAQYSSAPMSAASASTWWLCALRPPTKDTATTATTQ</sequence>
<dbReference type="GO" id="GO:0022857">
    <property type="term" value="F:transmembrane transporter activity"/>
    <property type="evidence" value="ECO:0007669"/>
    <property type="project" value="InterPro"/>
</dbReference>
<dbReference type="KEGG" id="gbr:Gbro_4798"/>
<dbReference type="AlphaFoldDB" id="D0L8G5"/>